<sequence length="323" mass="36745">MTFINAIRKGIDMQKMTARTYPSTTSLRCFEASARFLSFTKAAQILHMTQSAVSKQVAHLECSLKTQLFERCLHGLQLTPSGALFFKETQQILGQIEQSVLNLLSHGSEAETLKISIHPTLCARWLIPALKGFCKQYPNFHLDIQEQTCSSDLDNGVIDIAFLYGSGVWRDMTSIELFPENCIAVCSPELIDQPFNSLDDFQNYVLIQTQSRPRAWEEYFQMQETMTEHPLFGPRFDTFYACIHAAMSGCGIALVPKFLIAKELQSGELVVAWPYEMQTQHSYYMTYPTSMTNTNKVSTMVEWIQNFVQKSIQEQKVPIKLSA</sequence>
<evidence type="ECO:0000256" key="3">
    <source>
        <dbReference type="ARBA" id="ARBA00023125"/>
    </source>
</evidence>
<dbReference type="GO" id="GO:0043565">
    <property type="term" value="F:sequence-specific DNA binding"/>
    <property type="evidence" value="ECO:0007669"/>
    <property type="project" value="TreeGrafter"/>
</dbReference>
<dbReference type="InterPro" id="IPR000847">
    <property type="entry name" value="LysR_HTH_N"/>
</dbReference>
<dbReference type="AlphaFoldDB" id="A0AAW8J6D8"/>
<evidence type="ECO:0000313" key="6">
    <source>
        <dbReference type="EMBL" id="MDQ8935637.1"/>
    </source>
</evidence>
<dbReference type="Proteomes" id="UP001243844">
    <property type="component" value="Unassembled WGS sequence"/>
</dbReference>
<organism evidence="6 7">
    <name type="scientific">Acinetobacter rudis</name>
    <dbReference type="NCBI Taxonomy" id="632955"/>
    <lineage>
        <taxon>Bacteria</taxon>
        <taxon>Pseudomonadati</taxon>
        <taxon>Pseudomonadota</taxon>
        <taxon>Gammaproteobacteria</taxon>
        <taxon>Moraxellales</taxon>
        <taxon>Moraxellaceae</taxon>
        <taxon>Acinetobacter</taxon>
    </lineage>
</organism>
<evidence type="ECO:0000256" key="2">
    <source>
        <dbReference type="ARBA" id="ARBA00023015"/>
    </source>
</evidence>
<dbReference type="InterPro" id="IPR005119">
    <property type="entry name" value="LysR_subst-bd"/>
</dbReference>
<keyword evidence="4" id="KW-0804">Transcription</keyword>
<dbReference type="Pfam" id="PF03466">
    <property type="entry name" value="LysR_substrate"/>
    <property type="match status" value="1"/>
</dbReference>
<feature type="domain" description="HTH lysR-type" evidence="5">
    <location>
        <begin position="22"/>
        <end position="79"/>
    </location>
</feature>
<dbReference type="PRINTS" id="PR00039">
    <property type="entry name" value="HTHLYSR"/>
</dbReference>
<accession>A0AAW8J6D8</accession>
<dbReference type="InterPro" id="IPR058163">
    <property type="entry name" value="LysR-type_TF_proteobact-type"/>
</dbReference>
<comment type="caution">
    <text evidence="6">The sequence shown here is derived from an EMBL/GenBank/DDBJ whole genome shotgun (WGS) entry which is preliminary data.</text>
</comment>
<evidence type="ECO:0000259" key="5">
    <source>
        <dbReference type="PROSITE" id="PS50931"/>
    </source>
</evidence>
<proteinExistence type="inferred from homology"/>
<dbReference type="Gene3D" id="3.40.190.10">
    <property type="entry name" value="Periplasmic binding protein-like II"/>
    <property type="match status" value="2"/>
</dbReference>
<dbReference type="Gene3D" id="1.10.10.10">
    <property type="entry name" value="Winged helix-like DNA-binding domain superfamily/Winged helix DNA-binding domain"/>
    <property type="match status" value="1"/>
</dbReference>
<dbReference type="Pfam" id="PF00126">
    <property type="entry name" value="HTH_1"/>
    <property type="match status" value="1"/>
</dbReference>
<dbReference type="PANTHER" id="PTHR30537:SF26">
    <property type="entry name" value="GLYCINE CLEAVAGE SYSTEM TRANSCRIPTIONAL ACTIVATOR"/>
    <property type="match status" value="1"/>
</dbReference>
<keyword evidence="3" id="KW-0238">DNA-binding</keyword>
<dbReference type="InterPro" id="IPR036388">
    <property type="entry name" value="WH-like_DNA-bd_sf"/>
</dbReference>
<comment type="similarity">
    <text evidence="1">Belongs to the LysR transcriptional regulatory family.</text>
</comment>
<dbReference type="PANTHER" id="PTHR30537">
    <property type="entry name" value="HTH-TYPE TRANSCRIPTIONAL REGULATOR"/>
    <property type="match status" value="1"/>
</dbReference>
<gene>
    <name evidence="6" type="ORF">RFH47_07840</name>
</gene>
<dbReference type="EMBL" id="JAVIDL010000012">
    <property type="protein sequence ID" value="MDQ8935637.1"/>
    <property type="molecule type" value="Genomic_DNA"/>
</dbReference>
<dbReference type="InterPro" id="IPR036390">
    <property type="entry name" value="WH_DNA-bd_sf"/>
</dbReference>
<dbReference type="FunFam" id="1.10.10.10:FF:000001">
    <property type="entry name" value="LysR family transcriptional regulator"/>
    <property type="match status" value="1"/>
</dbReference>
<reference evidence="6" key="1">
    <citation type="submission" date="2023-08" db="EMBL/GenBank/DDBJ databases">
        <title>Emergence of clinically-relevant ST2 carbapenem-resistant Acinetobacter baumannii strains in hospital sewages in Zhejiang, East of China.</title>
        <authorList>
            <person name="Kaichao C."/>
            <person name="Zhang R."/>
        </authorList>
    </citation>
    <scope>NUCLEOTIDE SEQUENCE</scope>
    <source>
        <strain evidence="6">M-RB-37</strain>
    </source>
</reference>
<dbReference type="PROSITE" id="PS50931">
    <property type="entry name" value="HTH_LYSR"/>
    <property type="match status" value="1"/>
</dbReference>
<dbReference type="GO" id="GO:0003700">
    <property type="term" value="F:DNA-binding transcription factor activity"/>
    <property type="evidence" value="ECO:0007669"/>
    <property type="project" value="InterPro"/>
</dbReference>
<name>A0AAW8J6D8_9GAMM</name>
<dbReference type="GO" id="GO:0006351">
    <property type="term" value="P:DNA-templated transcription"/>
    <property type="evidence" value="ECO:0007669"/>
    <property type="project" value="TreeGrafter"/>
</dbReference>
<dbReference type="FunFam" id="3.40.190.10:FF:000017">
    <property type="entry name" value="Glycine cleavage system transcriptional activator"/>
    <property type="match status" value="1"/>
</dbReference>
<evidence type="ECO:0000313" key="7">
    <source>
        <dbReference type="Proteomes" id="UP001243844"/>
    </source>
</evidence>
<dbReference type="SUPFAM" id="SSF53850">
    <property type="entry name" value="Periplasmic binding protein-like II"/>
    <property type="match status" value="1"/>
</dbReference>
<protein>
    <submittedName>
        <fullName evidence="6">LysR substrate-binding domain-containing protein</fullName>
    </submittedName>
</protein>
<evidence type="ECO:0000256" key="1">
    <source>
        <dbReference type="ARBA" id="ARBA00009437"/>
    </source>
</evidence>
<evidence type="ECO:0000256" key="4">
    <source>
        <dbReference type="ARBA" id="ARBA00023163"/>
    </source>
</evidence>
<dbReference type="SUPFAM" id="SSF46785">
    <property type="entry name" value="Winged helix' DNA-binding domain"/>
    <property type="match status" value="1"/>
</dbReference>
<dbReference type="RefSeq" id="WP_308981357.1">
    <property type="nucleotide sequence ID" value="NZ_JAVIDL010000012.1"/>
</dbReference>
<keyword evidence="2" id="KW-0805">Transcription regulation</keyword>